<dbReference type="HOGENOM" id="CLU_2314192_0_0_10"/>
<keyword evidence="1" id="KW-0472">Membrane</keyword>
<evidence type="ECO:0000256" key="1">
    <source>
        <dbReference type="SAM" id="Phobius"/>
    </source>
</evidence>
<comment type="caution">
    <text evidence="2">The sequence shown here is derived from an EMBL/GenBank/DDBJ whole genome shotgun (WGS) entry which is preliminary data.</text>
</comment>
<evidence type="ECO:0000313" key="2">
    <source>
        <dbReference type="EMBL" id="EDS04299.1"/>
    </source>
</evidence>
<evidence type="ECO:0000313" key="3">
    <source>
        <dbReference type="Proteomes" id="UP000005819"/>
    </source>
</evidence>
<sequence length="99" mass="10908">MTEQNEKNRIAEITTLVLTGLLLLDIIVFFVGMICDGAGGNGLVYVVYCGIVSLVLLGLYLLCCAGFYFLWKVSFCNNRIIRFCFCIFAALAVGLLLLL</sequence>
<dbReference type="Proteomes" id="UP000005819">
    <property type="component" value="Unassembled WGS sequence"/>
</dbReference>
<organism evidence="2 3">
    <name type="scientific">Alistipes putredinis DSM 17216</name>
    <dbReference type="NCBI Taxonomy" id="445970"/>
    <lineage>
        <taxon>Bacteria</taxon>
        <taxon>Pseudomonadati</taxon>
        <taxon>Bacteroidota</taxon>
        <taxon>Bacteroidia</taxon>
        <taxon>Bacteroidales</taxon>
        <taxon>Rikenellaceae</taxon>
        <taxon>Alistipes</taxon>
    </lineage>
</organism>
<protein>
    <submittedName>
        <fullName evidence="2">Uncharacterized protein</fullName>
    </submittedName>
</protein>
<dbReference type="AlphaFoldDB" id="B0MU67"/>
<feature type="transmembrane region" description="Helical" evidence="1">
    <location>
        <begin position="12"/>
        <end position="33"/>
    </location>
</feature>
<proteinExistence type="predicted"/>
<reference evidence="2" key="1">
    <citation type="submission" date="2007-10" db="EMBL/GenBank/DDBJ databases">
        <authorList>
            <person name="Fulton L."/>
            <person name="Clifton S."/>
            <person name="Fulton B."/>
            <person name="Xu J."/>
            <person name="Minx P."/>
            <person name="Pepin K.H."/>
            <person name="Johnson M."/>
            <person name="Thiruvilangam P."/>
            <person name="Bhonagiri V."/>
            <person name="Nash W.E."/>
            <person name="Mardis E.R."/>
            <person name="Wilson R.K."/>
        </authorList>
    </citation>
    <scope>NUCLEOTIDE SEQUENCE [LARGE SCALE GENOMIC DNA]</scope>
    <source>
        <strain evidence="2">DSM 17216</strain>
    </source>
</reference>
<keyword evidence="1" id="KW-0812">Transmembrane</keyword>
<reference evidence="2" key="2">
    <citation type="submission" date="2013-09" db="EMBL/GenBank/DDBJ databases">
        <title>Draft genome sequence of Alistipes putredinis (DSM 17216).</title>
        <authorList>
            <person name="Sudarsanam P."/>
            <person name="Ley R."/>
            <person name="Guruge J."/>
            <person name="Turnbaugh P.J."/>
            <person name="Mahowald M."/>
            <person name="Liep D."/>
            <person name="Gordon J."/>
        </authorList>
    </citation>
    <scope>NUCLEOTIDE SEQUENCE</scope>
    <source>
        <strain evidence="2">DSM 17216</strain>
    </source>
</reference>
<dbReference type="EMBL" id="ABFK02000016">
    <property type="protein sequence ID" value="EDS04299.1"/>
    <property type="molecule type" value="Genomic_DNA"/>
</dbReference>
<feature type="transmembrane region" description="Helical" evidence="1">
    <location>
        <begin position="80"/>
        <end position="98"/>
    </location>
</feature>
<keyword evidence="1" id="KW-1133">Transmembrane helix</keyword>
<feature type="transmembrane region" description="Helical" evidence="1">
    <location>
        <begin position="45"/>
        <end position="71"/>
    </location>
</feature>
<keyword evidence="3" id="KW-1185">Reference proteome</keyword>
<gene>
    <name evidence="2" type="ORF">ALIPUT_00170</name>
</gene>
<accession>B0MU67</accession>
<name>B0MU67_9BACT</name>